<evidence type="ECO:0000313" key="2">
    <source>
        <dbReference type="EMBL" id="MDS0259772.1"/>
    </source>
</evidence>
<gene>
    <name evidence="2" type="ORF">NDI56_10255</name>
</gene>
<name>A0ABU2FBX7_9EURY</name>
<reference evidence="2 3" key="1">
    <citation type="submission" date="2022-06" db="EMBL/GenBank/DDBJ databases">
        <title>Haloarcula sp. a new haloarchaeum isolate from saline soil.</title>
        <authorList>
            <person name="Strakova D."/>
            <person name="Galisteo C."/>
            <person name="Sanchez-Porro C."/>
            <person name="Ventosa A."/>
        </authorList>
    </citation>
    <scope>NUCLEOTIDE SEQUENCE [LARGE SCALE GENOMIC DNA]</scope>
    <source>
        <strain evidence="2 3">S1CR25-12</strain>
    </source>
</reference>
<dbReference type="Proteomes" id="UP001259659">
    <property type="component" value="Unassembled WGS sequence"/>
</dbReference>
<dbReference type="InterPro" id="IPR017850">
    <property type="entry name" value="Alkaline_phosphatase_core_sf"/>
</dbReference>
<comment type="caution">
    <text evidence="2">The sequence shown here is derived from an EMBL/GenBank/DDBJ whole genome shotgun (WGS) entry which is preliminary data.</text>
</comment>
<dbReference type="PANTHER" id="PTHR46615">
    <property type="entry name" value="ARYLSULFATASE K"/>
    <property type="match status" value="1"/>
</dbReference>
<dbReference type="Gene3D" id="3.40.720.10">
    <property type="entry name" value="Alkaline Phosphatase, subunit A"/>
    <property type="match status" value="1"/>
</dbReference>
<keyword evidence="3" id="KW-1185">Reference proteome</keyword>
<proteinExistence type="predicted"/>
<dbReference type="RefSeq" id="WP_310919415.1">
    <property type="nucleotide sequence ID" value="NZ_JAMQON010000002.1"/>
</dbReference>
<dbReference type="InterPro" id="IPR000917">
    <property type="entry name" value="Sulfatase_N"/>
</dbReference>
<dbReference type="Pfam" id="PF00884">
    <property type="entry name" value="Sulfatase"/>
    <property type="match status" value="1"/>
</dbReference>
<dbReference type="InterPro" id="IPR051849">
    <property type="entry name" value="GAG-degrading_sulfatase"/>
</dbReference>
<feature type="domain" description="Sulfatase N-terminal" evidence="1">
    <location>
        <begin position="17"/>
        <end position="108"/>
    </location>
</feature>
<dbReference type="PANTHER" id="PTHR46615:SF1">
    <property type="entry name" value="ARYLSULFATASE K"/>
    <property type="match status" value="1"/>
</dbReference>
<dbReference type="EMBL" id="JAMQON010000002">
    <property type="protein sequence ID" value="MDS0259772.1"/>
    <property type="molecule type" value="Genomic_DNA"/>
</dbReference>
<dbReference type="SUPFAM" id="SSF53649">
    <property type="entry name" value="Alkaline phosphatase-like"/>
    <property type="match status" value="1"/>
</dbReference>
<sequence>MSQGLDISREQWSGIKALYDAEIRFADEVAKQLLQEARTASNRKLIVVITGDHGDLFGESNILGHNLLLHDGLIRVPLIVIGINGMTDGKETVTQHIDVTRTLSAITDVTSDQFEGQDLRDTGRTFGISQRGIVHMDAYTKHNSEFDIELGSNPVTAVRTTDYKYIEGGSSQLLYDLPDEETNMSDIHPDVVEKLSDIITDRGIIWKSDSGQEQADFGQETQQRLQDLGYLTD</sequence>
<evidence type="ECO:0000259" key="1">
    <source>
        <dbReference type="Pfam" id="PF00884"/>
    </source>
</evidence>
<protein>
    <submittedName>
        <fullName evidence="2">Sulfatase-like hydrolase/transferase</fullName>
    </submittedName>
</protein>
<accession>A0ABU2FBX7</accession>
<evidence type="ECO:0000313" key="3">
    <source>
        <dbReference type="Proteomes" id="UP001259659"/>
    </source>
</evidence>
<organism evidence="2 3">
    <name type="scientific">Haloarcula saliterrae</name>
    <dbReference type="NCBI Taxonomy" id="2950534"/>
    <lineage>
        <taxon>Archaea</taxon>
        <taxon>Methanobacteriati</taxon>
        <taxon>Methanobacteriota</taxon>
        <taxon>Stenosarchaea group</taxon>
        <taxon>Halobacteria</taxon>
        <taxon>Halobacteriales</taxon>
        <taxon>Haloarculaceae</taxon>
        <taxon>Haloarcula</taxon>
    </lineage>
</organism>